<protein>
    <submittedName>
        <fullName evidence="7">Sterol desaturase family protein</fullName>
    </submittedName>
</protein>
<evidence type="ECO:0000313" key="7">
    <source>
        <dbReference type="EMBL" id="MBD3586579.1"/>
    </source>
</evidence>
<feature type="transmembrane region" description="Helical" evidence="5">
    <location>
        <begin position="118"/>
        <end position="138"/>
    </location>
</feature>
<sequence length="336" mass="38348">MTDLLLTEFGQMAKAVLDPNSRLFAGYLLGALLIGVLVTAAQFGLRGQQGAVRQLFNRKVWLHRSARLDYQLYVINRLVRALLWAPIVLTMVPIALGISDALESAFGYQPPVSQNSAIVISAFTLILFLFDDFTRFLLHWMMHKIPLLWHFHKVHHSAQVLTPMTVYRSHPVESFLYATRMAVAQGFAVGISYYFFGTALSMFDILGANALVFAFNMLGSNLRHSHVKWRWGKLEKWFISPLQHQIHHSTNPKHFDKNFGTALAVWDRLFGSLVISERAMRLRFGLGRRDKGHYNVVQAYMRPFQDISTSACRKFTLKRSTEHSSPSVNTESNNVY</sequence>
<accession>A0ABR8LR53</accession>
<feature type="transmembrane region" description="Helical" evidence="5">
    <location>
        <begin position="24"/>
        <end position="45"/>
    </location>
</feature>
<evidence type="ECO:0000259" key="6">
    <source>
        <dbReference type="Pfam" id="PF04116"/>
    </source>
</evidence>
<dbReference type="Proteomes" id="UP000624419">
    <property type="component" value="Unassembled WGS sequence"/>
</dbReference>
<dbReference type="InterPro" id="IPR006694">
    <property type="entry name" value="Fatty_acid_hydroxylase"/>
</dbReference>
<evidence type="ECO:0000256" key="4">
    <source>
        <dbReference type="ARBA" id="ARBA00023136"/>
    </source>
</evidence>
<reference evidence="7 8" key="1">
    <citation type="submission" date="2020-04" db="EMBL/GenBank/DDBJ databases">
        <title>Salinimonas sp. HHU 13199.</title>
        <authorList>
            <person name="Cui X."/>
            <person name="Zhang D."/>
        </authorList>
    </citation>
    <scope>NUCLEOTIDE SEQUENCE [LARGE SCALE GENOMIC DNA]</scope>
    <source>
        <strain evidence="7 8">HHU 13199</strain>
    </source>
</reference>
<dbReference type="RefSeq" id="WP_191025637.1">
    <property type="nucleotide sequence ID" value="NZ_JABBXD010000007.1"/>
</dbReference>
<gene>
    <name evidence="7" type="ORF">HHX48_12600</name>
</gene>
<evidence type="ECO:0000256" key="5">
    <source>
        <dbReference type="SAM" id="Phobius"/>
    </source>
</evidence>
<feature type="transmembrane region" description="Helical" evidence="5">
    <location>
        <begin position="81"/>
        <end position="98"/>
    </location>
</feature>
<keyword evidence="4 5" id="KW-0472">Membrane</keyword>
<organism evidence="7 8">
    <name type="scientific">Salinimonas profundi</name>
    <dbReference type="NCBI Taxonomy" id="2729140"/>
    <lineage>
        <taxon>Bacteria</taxon>
        <taxon>Pseudomonadati</taxon>
        <taxon>Pseudomonadota</taxon>
        <taxon>Gammaproteobacteria</taxon>
        <taxon>Alteromonadales</taxon>
        <taxon>Alteromonadaceae</taxon>
        <taxon>Alteromonas/Salinimonas group</taxon>
        <taxon>Salinimonas</taxon>
    </lineage>
</organism>
<proteinExistence type="predicted"/>
<comment type="subcellular location">
    <subcellularLocation>
        <location evidence="1">Membrane</location>
    </subcellularLocation>
</comment>
<evidence type="ECO:0000256" key="1">
    <source>
        <dbReference type="ARBA" id="ARBA00004370"/>
    </source>
</evidence>
<dbReference type="InterPro" id="IPR050307">
    <property type="entry name" value="Sterol_Desaturase_Related"/>
</dbReference>
<keyword evidence="8" id="KW-1185">Reference proteome</keyword>
<keyword evidence="2 5" id="KW-0812">Transmembrane</keyword>
<comment type="caution">
    <text evidence="7">The sequence shown here is derived from an EMBL/GenBank/DDBJ whole genome shotgun (WGS) entry which is preliminary data.</text>
</comment>
<evidence type="ECO:0000313" key="8">
    <source>
        <dbReference type="Proteomes" id="UP000624419"/>
    </source>
</evidence>
<evidence type="ECO:0000256" key="2">
    <source>
        <dbReference type="ARBA" id="ARBA00022692"/>
    </source>
</evidence>
<feature type="domain" description="Fatty acid hydroxylase" evidence="6">
    <location>
        <begin position="125"/>
        <end position="272"/>
    </location>
</feature>
<name>A0ABR8LR53_9ALTE</name>
<dbReference type="EMBL" id="JABBXD010000007">
    <property type="protein sequence ID" value="MBD3586579.1"/>
    <property type="molecule type" value="Genomic_DNA"/>
</dbReference>
<evidence type="ECO:0000256" key="3">
    <source>
        <dbReference type="ARBA" id="ARBA00022989"/>
    </source>
</evidence>
<dbReference type="PANTHER" id="PTHR11863">
    <property type="entry name" value="STEROL DESATURASE"/>
    <property type="match status" value="1"/>
</dbReference>
<keyword evidence="3 5" id="KW-1133">Transmembrane helix</keyword>
<dbReference type="Pfam" id="PF04116">
    <property type="entry name" value="FA_hydroxylase"/>
    <property type="match status" value="1"/>
</dbReference>